<dbReference type="AlphaFoldDB" id="A0A8J8MG01"/>
<proteinExistence type="predicted"/>
<protein>
    <submittedName>
        <fullName evidence="1">Dehydratase</fullName>
    </submittedName>
</protein>
<reference evidence="1 2" key="1">
    <citation type="submission" date="2020-07" db="EMBL/GenBank/DDBJ databases">
        <title>Vallitalea guaymasensis genome.</title>
        <authorList>
            <person name="Postec A."/>
        </authorList>
    </citation>
    <scope>NUCLEOTIDE SEQUENCE [LARGE SCALE GENOMIC DNA]</scope>
    <source>
        <strain evidence="1 2">Ra1766G1</strain>
    </source>
</reference>
<dbReference type="Gene3D" id="1.10.1510.20">
    <property type="entry name" value="Propanediol/glycerol dehydratase, small subunit"/>
    <property type="match status" value="1"/>
</dbReference>
<evidence type="ECO:0000313" key="1">
    <source>
        <dbReference type="EMBL" id="QUH31950.1"/>
    </source>
</evidence>
<dbReference type="Pfam" id="PF02287">
    <property type="entry name" value="Dehydratase_SU"/>
    <property type="match status" value="1"/>
</dbReference>
<dbReference type="SUPFAM" id="SSF47148">
    <property type="entry name" value="Diol dehydratase, gamma subunit"/>
    <property type="match status" value="1"/>
</dbReference>
<keyword evidence="2" id="KW-1185">Reference proteome</keyword>
<name>A0A8J8MG01_9FIRM</name>
<organism evidence="1 2">
    <name type="scientific">Vallitalea guaymasensis</name>
    <dbReference type="NCBI Taxonomy" id="1185412"/>
    <lineage>
        <taxon>Bacteria</taxon>
        <taxon>Bacillati</taxon>
        <taxon>Bacillota</taxon>
        <taxon>Clostridia</taxon>
        <taxon>Lachnospirales</taxon>
        <taxon>Vallitaleaceae</taxon>
        <taxon>Vallitalea</taxon>
    </lineage>
</organism>
<dbReference type="InterPro" id="IPR003207">
    <property type="entry name" value="Ppandiol/glycerol_DeHydtase_su"/>
</dbReference>
<dbReference type="EMBL" id="CP058561">
    <property type="protein sequence ID" value="QUH31950.1"/>
    <property type="molecule type" value="Genomic_DNA"/>
</dbReference>
<dbReference type="Proteomes" id="UP000677305">
    <property type="component" value="Chromosome"/>
</dbReference>
<dbReference type="InterPro" id="IPR036091">
    <property type="entry name" value="Prodiol/glycerol_DeHase__sf_su"/>
</dbReference>
<gene>
    <name evidence="1" type="ORF">HYG85_06835</name>
</gene>
<accession>A0A8J8MG01</accession>
<sequence>MVKYPLPKDKVRSYTGKKLDSINMESVLDGTVTPEDIKISKETLKMQGEIAYSSGKKQLQQNFNRASELTKVEDELILEIYDKLRPNRATKNELLDYANTLENKYSAVMCADFIRDAVKVYERRGILKKG</sequence>
<evidence type="ECO:0000313" key="2">
    <source>
        <dbReference type="Proteomes" id="UP000677305"/>
    </source>
</evidence>
<dbReference type="KEGG" id="vgu:HYG85_06835"/>